<feature type="binding site" evidence="4">
    <location>
        <position position="61"/>
    </location>
    <ligand>
        <name>substrate</name>
    </ligand>
</feature>
<dbReference type="EC" id="6.3.3.2" evidence="5"/>
<dbReference type="PANTHER" id="PTHR23407:SF1">
    <property type="entry name" value="5-FORMYLTETRAHYDROFOLATE CYCLO-LIGASE"/>
    <property type="match status" value="1"/>
</dbReference>
<keyword evidence="5" id="KW-0479">Metal-binding</keyword>
<keyword evidence="6" id="KW-0436">Ligase</keyword>
<organism evidence="6 7">
    <name type="scientific">Acetanaerobacterium elongatum</name>
    <dbReference type="NCBI Taxonomy" id="258515"/>
    <lineage>
        <taxon>Bacteria</taxon>
        <taxon>Bacillati</taxon>
        <taxon>Bacillota</taxon>
        <taxon>Clostridia</taxon>
        <taxon>Eubacteriales</taxon>
        <taxon>Oscillospiraceae</taxon>
        <taxon>Acetanaerobacterium</taxon>
    </lineage>
</organism>
<proteinExistence type="inferred from homology"/>
<reference evidence="6 7" key="1">
    <citation type="submission" date="2016-10" db="EMBL/GenBank/DDBJ databases">
        <authorList>
            <person name="de Groot N.N."/>
        </authorList>
    </citation>
    <scope>NUCLEOTIDE SEQUENCE [LARGE SCALE GENOMIC DNA]</scope>
    <source>
        <strain evidence="6 7">CGMCC 1.5012</strain>
    </source>
</reference>
<keyword evidence="2 4" id="KW-0547">Nucleotide-binding</keyword>
<sequence length="199" mass="23268">MQKFEIRVYKQELRTRFKAIRQEMAPEDRIESDRRILSLLCNTWQYHSADTVVTYVSTPLEVDTKALITRALADNKRVAVPYCVDNTRDMEFYYISSIDELKKRTFGVLEPVAEPKNLVTDFSGSICIVPGLAFDRQGYRLGYGKGYYDRFLADYRGFTIGICYKSCMTHLLHRGRYDIACDMVVTENEHILCRKTRRE</sequence>
<dbReference type="AlphaFoldDB" id="A0A1H0FXL4"/>
<dbReference type="GO" id="GO:0035999">
    <property type="term" value="P:tetrahydrofolate interconversion"/>
    <property type="evidence" value="ECO:0007669"/>
    <property type="project" value="TreeGrafter"/>
</dbReference>
<dbReference type="STRING" id="258515.SAMN05192585_1455"/>
<dbReference type="GO" id="GO:0009396">
    <property type="term" value="P:folic acid-containing compound biosynthetic process"/>
    <property type="evidence" value="ECO:0007669"/>
    <property type="project" value="TreeGrafter"/>
</dbReference>
<dbReference type="InterPro" id="IPR024185">
    <property type="entry name" value="FTHF_cligase-like_sf"/>
</dbReference>
<gene>
    <name evidence="6" type="ORF">SAMN05192585_1455</name>
</gene>
<dbReference type="PIRSF" id="PIRSF006806">
    <property type="entry name" value="FTHF_cligase"/>
    <property type="match status" value="1"/>
</dbReference>
<dbReference type="RefSeq" id="WP_092643085.1">
    <property type="nucleotide sequence ID" value="NZ_FNID01000045.1"/>
</dbReference>
<dbReference type="Proteomes" id="UP000199182">
    <property type="component" value="Unassembled WGS sequence"/>
</dbReference>
<dbReference type="EMBL" id="FNID01000045">
    <property type="protein sequence ID" value="SDN99304.1"/>
    <property type="molecule type" value="Genomic_DNA"/>
</dbReference>
<dbReference type="GO" id="GO:0005524">
    <property type="term" value="F:ATP binding"/>
    <property type="evidence" value="ECO:0007669"/>
    <property type="project" value="UniProtKB-KW"/>
</dbReference>
<dbReference type="GO" id="GO:0046872">
    <property type="term" value="F:metal ion binding"/>
    <property type="evidence" value="ECO:0007669"/>
    <property type="project" value="UniProtKB-KW"/>
</dbReference>
<keyword evidence="5" id="KW-0460">Magnesium</keyword>
<comment type="similarity">
    <text evidence="1 5">Belongs to the 5-formyltetrahydrofolate cyclo-ligase family.</text>
</comment>
<comment type="catalytic activity">
    <reaction evidence="5">
        <text>(6S)-5-formyl-5,6,7,8-tetrahydrofolate + ATP = (6R)-5,10-methenyltetrahydrofolate + ADP + phosphate</text>
        <dbReference type="Rhea" id="RHEA:10488"/>
        <dbReference type="ChEBI" id="CHEBI:30616"/>
        <dbReference type="ChEBI" id="CHEBI:43474"/>
        <dbReference type="ChEBI" id="CHEBI:57455"/>
        <dbReference type="ChEBI" id="CHEBI:57457"/>
        <dbReference type="ChEBI" id="CHEBI:456216"/>
        <dbReference type="EC" id="6.3.3.2"/>
    </reaction>
</comment>
<evidence type="ECO:0000256" key="5">
    <source>
        <dbReference type="RuleBase" id="RU361279"/>
    </source>
</evidence>
<evidence type="ECO:0000256" key="2">
    <source>
        <dbReference type="ARBA" id="ARBA00022741"/>
    </source>
</evidence>
<dbReference type="OrthoDB" id="9801938at2"/>
<dbReference type="SUPFAM" id="SSF100950">
    <property type="entry name" value="NagB/RpiA/CoA transferase-like"/>
    <property type="match status" value="1"/>
</dbReference>
<name>A0A1H0FXL4_9FIRM</name>
<dbReference type="NCBIfam" id="TIGR02727">
    <property type="entry name" value="MTHFS_bact"/>
    <property type="match status" value="1"/>
</dbReference>
<evidence type="ECO:0000313" key="6">
    <source>
        <dbReference type="EMBL" id="SDN99304.1"/>
    </source>
</evidence>
<evidence type="ECO:0000256" key="3">
    <source>
        <dbReference type="ARBA" id="ARBA00022840"/>
    </source>
</evidence>
<comment type="cofactor">
    <cofactor evidence="5">
        <name>Mg(2+)</name>
        <dbReference type="ChEBI" id="CHEBI:18420"/>
    </cofactor>
</comment>
<feature type="binding site" evidence="4">
    <location>
        <begin position="10"/>
        <end position="14"/>
    </location>
    <ligand>
        <name>ATP</name>
        <dbReference type="ChEBI" id="CHEBI:30616"/>
    </ligand>
</feature>
<feature type="binding site" evidence="4">
    <location>
        <position position="56"/>
    </location>
    <ligand>
        <name>substrate</name>
    </ligand>
</feature>
<dbReference type="Pfam" id="PF01812">
    <property type="entry name" value="5-FTHF_cyc-lig"/>
    <property type="match status" value="1"/>
</dbReference>
<dbReference type="InterPro" id="IPR002698">
    <property type="entry name" value="FTHF_cligase"/>
</dbReference>
<feature type="binding site" evidence="4">
    <location>
        <begin position="140"/>
        <end position="148"/>
    </location>
    <ligand>
        <name>ATP</name>
        <dbReference type="ChEBI" id="CHEBI:30616"/>
    </ligand>
</feature>
<evidence type="ECO:0000256" key="1">
    <source>
        <dbReference type="ARBA" id="ARBA00010638"/>
    </source>
</evidence>
<keyword evidence="7" id="KW-1185">Reference proteome</keyword>
<dbReference type="GO" id="GO:0030272">
    <property type="term" value="F:5-formyltetrahydrofolate cyclo-ligase activity"/>
    <property type="evidence" value="ECO:0007669"/>
    <property type="project" value="UniProtKB-EC"/>
</dbReference>
<evidence type="ECO:0000313" key="7">
    <source>
        <dbReference type="Proteomes" id="UP000199182"/>
    </source>
</evidence>
<dbReference type="PANTHER" id="PTHR23407">
    <property type="entry name" value="ATPASE INHIBITOR/5-FORMYLTETRAHYDROFOLATE CYCLO-LIGASE"/>
    <property type="match status" value="1"/>
</dbReference>
<evidence type="ECO:0000256" key="4">
    <source>
        <dbReference type="PIRSR" id="PIRSR006806-1"/>
    </source>
</evidence>
<dbReference type="Gene3D" id="3.40.50.10420">
    <property type="entry name" value="NagB/RpiA/CoA transferase-like"/>
    <property type="match status" value="1"/>
</dbReference>
<keyword evidence="3 4" id="KW-0067">ATP-binding</keyword>
<protein>
    <recommendedName>
        <fullName evidence="5">5-formyltetrahydrofolate cyclo-ligase</fullName>
        <ecNumber evidence="5">6.3.3.2</ecNumber>
    </recommendedName>
</protein>
<dbReference type="InterPro" id="IPR037171">
    <property type="entry name" value="NagB/RpiA_transferase-like"/>
</dbReference>
<accession>A0A1H0FXL4</accession>